<evidence type="ECO:0000313" key="3">
    <source>
        <dbReference type="EMBL" id="KAG7295847.1"/>
    </source>
</evidence>
<feature type="coiled-coil region" evidence="1">
    <location>
        <begin position="127"/>
        <end position="179"/>
    </location>
</feature>
<dbReference type="Proteomes" id="UP000823941">
    <property type="component" value="Chromosome 29"/>
</dbReference>
<keyword evidence="1" id="KW-0175">Coiled coil</keyword>
<dbReference type="EMBL" id="JAHIBW010000029">
    <property type="protein sequence ID" value="KAG7295847.1"/>
    <property type="molecule type" value="Genomic_DNA"/>
</dbReference>
<evidence type="ECO:0000256" key="2">
    <source>
        <dbReference type="SAM" id="MobiDB-lite"/>
    </source>
</evidence>
<sequence length="361" mass="42128">MSADHKKAWKCQECFCKIPKTGNTGTPIRQCTLQTNASKETKPTEINNVTLRNKTAKQSQINETLSSEDMSLLGDTINYVENQEFNRQTELTLQNLSEIISQKLKENNKHIISELQTTIQTEICKAISKLKEEVKKDTNTLYELNNQTKTEIQRINSKIQELTLENAKLKNEMQELSLKITAPSLNCKTENTENKIVLYGLDEYYEESEYDLHYKVTDIFREQLNIDITGYIEETYRIGKTSKFNRPLVIELLSKRMTKFILNNKQYLQGTRLAISEYLDEKSRKERNTMREEMMAARKKGLYAIIRNNQLIIEGQKNTRSTNHQENTRSPSDTLNQSTMNHANQSAWKCQNNQNHNFRKY</sequence>
<evidence type="ECO:0000313" key="4">
    <source>
        <dbReference type="Proteomes" id="UP000823941"/>
    </source>
</evidence>
<evidence type="ECO:0000256" key="1">
    <source>
        <dbReference type="SAM" id="Coils"/>
    </source>
</evidence>
<reference evidence="3 4" key="1">
    <citation type="submission" date="2021-06" db="EMBL/GenBank/DDBJ databases">
        <title>A haploid diamondback moth (Plutella xylostella L.) genome assembly resolves 31 chromosomes and identifies a diamide resistance mutation.</title>
        <authorList>
            <person name="Ward C.M."/>
            <person name="Perry K.D."/>
            <person name="Baker G."/>
            <person name="Powis K."/>
            <person name="Heckel D.G."/>
            <person name="Baxter S.W."/>
        </authorList>
    </citation>
    <scope>NUCLEOTIDE SEQUENCE [LARGE SCALE GENOMIC DNA]</scope>
    <source>
        <strain evidence="3 4">LV</strain>
        <tissue evidence="3">Single pupa</tissue>
    </source>
</reference>
<protein>
    <submittedName>
        <fullName evidence="3">Uncharacterized protein</fullName>
    </submittedName>
</protein>
<feature type="region of interest" description="Disordered" evidence="2">
    <location>
        <begin position="314"/>
        <end position="361"/>
    </location>
</feature>
<gene>
    <name evidence="3" type="ORF">JYU34_020929</name>
</gene>
<keyword evidence="4" id="KW-1185">Reference proteome</keyword>
<comment type="caution">
    <text evidence="3">The sequence shown here is derived from an EMBL/GenBank/DDBJ whole genome shotgun (WGS) entry which is preliminary data.</text>
</comment>
<accession>A0ABQ7PSA0</accession>
<name>A0ABQ7PSA0_PLUXY</name>
<proteinExistence type="predicted"/>
<organism evidence="3 4">
    <name type="scientific">Plutella xylostella</name>
    <name type="common">Diamondback moth</name>
    <name type="synonym">Plutella maculipennis</name>
    <dbReference type="NCBI Taxonomy" id="51655"/>
    <lineage>
        <taxon>Eukaryota</taxon>
        <taxon>Metazoa</taxon>
        <taxon>Ecdysozoa</taxon>
        <taxon>Arthropoda</taxon>
        <taxon>Hexapoda</taxon>
        <taxon>Insecta</taxon>
        <taxon>Pterygota</taxon>
        <taxon>Neoptera</taxon>
        <taxon>Endopterygota</taxon>
        <taxon>Lepidoptera</taxon>
        <taxon>Glossata</taxon>
        <taxon>Ditrysia</taxon>
        <taxon>Yponomeutoidea</taxon>
        <taxon>Plutellidae</taxon>
        <taxon>Plutella</taxon>
    </lineage>
</organism>